<organism evidence="2 3">
    <name type="scientific">Flagellimonas nanhaiensis</name>
    <dbReference type="NCBI Taxonomy" id="2292706"/>
    <lineage>
        <taxon>Bacteria</taxon>
        <taxon>Pseudomonadati</taxon>
        <taxon>Bacteroidota</taxon>
        <taxon>Flavobacteriia</taxon>
        <taxon>Flavobacteriales</taxon>
        <taxon>Flavobacteriaceae</taxon>
        <taxon>Flagellimonas</taxon>
    </lineage>
</organism>
<keyword evidence="3" id="KW-1185">Reference proteome</keyword>
<dbReference type="EMBL" id="QTJX01000006">
    <property type="protein sequence ID" value="RDY57830.1"/>
    <property type="molecule type" value="Genomic_DNA"/>
</dbReference>
<proteinExistence type="predicted"/>
<dbReference type="OrthoDB" id="1179119at2"/>
<gene>
    <name evidence="2" type="ORF">DX873_16885</name>
</gene>
<dbReference type="Pfam" id="PF20130">
    <property type="entry name" value="DUF6520"/>
    <property type="match status" value="1"/>
</dbReference>
<keyword evidence="1" id="KW-0732">Signal</keyword>
<accession>A0A371JLF9</accession>
<feature type="signal peptide" evidence="1">
    <location>
        <begin position="1"/>
        <end position="24"/>
    </location>
</feature>
<sequence>MKNKLKKFVLPAFALLMAVSLAFATDAEAFLETGYIQGPTGPIQVQVDCKSEIIDPCLYLGQHVYEDPQFSTPMRKSQP</sequence>
<dbReference type="RefSeq" id="WP_116185674.1">
    <property type="nucleotide sequence ID" value="NZ_QTJX01000006.1"/>
</dbReference>
<comment type="caution">
    <text evidence="2">The sequence shown here is derived from an EMBL/GenBank/DDBJ whole genome shotgun (WGS) entry which is preliminary data.</text>
</comment>
<protein>
    <submittedName>
        <fullName evidence="2">Uncharacterized protein</fullName>
    </submittedName>
</protein>
<reference evidence="2 3" key="1">
    <citation type="submission" date="2018-08" db="EMBL/GenBank/DDBJ databases">
        <title>Muricauda nanhaiensis sp. nov., isolated from seawater of the South China Sea.</title>
        <authorList>
            <person name="Dang Y."/>
        </authorList>
    </citation>
    <scope>NUCLEOTIDE SEQUENCE [LARGE SCALE GENOMIC DNA]</scope>
    <source>
        <strain evidence="2 3">SM1704</strain>
    </source>
</reference>
<dbReference type="Proteomes" id="UP000261828">
    <property type="component" value="Unassembled WGS sequence"/>
</dbReference>
<evidence type="ECO:0000256" key="1">
    <source>
        <dbReference type="SAM" id="SignalP"/>
    </source>
</evidence>
<feature type="chain" id="PRO_5016721206" evidence="1">
    <location>
        <begin position="25"/>
        <end position="79"/>
    </location>
</feature>
<dbReference type="InterPro" id="IPR045391">
    <property type="entry name" value="DUF6520"/>
</dbReference>
<dbReference type="AlphaFoldDB" id="A0A371JLF9"/>
<evidence type="ECO:0000313" key="2">
    <source>
        <dbReference type="EMBL" id="RDY57830.1"/>
    </source>
</evidence>
<evidence type="ECO:0000313" key="3">
    <source>
        <dbReference type="Proteomes" id="UP000261828"/>
    </source>
</evidence>
<name>A0A371JLF9_9FLAO</name>